<reference evidence="3" key="2">
    <citation type="submission" date="2021-01" db="EMBL/GenBank/DDBJ databases">
        <authorList>
            <person name="Lovell J.T."/>
            <person name="Bentley N."/>
            <person name="Bhattarai G."/>
            <person name="Jenkins J.W."/>
            <person name="Sreedasyam A."/>
            <person name="Alarcon Y."/>
            <person name="Bock C."/>
            <person name="Boston L."/>
            <person name="Carlson J."/>
            <person name="Cervantes K."/>
            <person name="Clermont K."/>
            <person name="Krom N."/>
            <person name="Kubenka K."/>
            <person name="Mamidi S."/>
            <person name="Mattison C."/>
            <person name="Monteros M."/>
            <person name="Pisani C."/>
            <person name="Plott C."/>
            <person name="Rajasekar S."/>
            <person name="Rhein H.S."/>
            <person name="Rohla C."/>
            <person name="Song M."/>
            <person name="Hilaire R.S."/>
            <person name="Shu S."/>
            <person name="Wells L."/>
            <person name="Wang X."/>
            <person name="Webber J."/>
            <person name="Heerema R.J."/>
            <person name="Klein P."/>
            <person name="Conner P."/>
            <person name="Grauke L."/>
            <person name="Grimwood J."/>
            <person name="Schmutz J."/>
            <person name="Randall J.J."/>
        </authorList>
    </citation>
    <scope>NUCLEOTIDE SEQUENCE</scope>
    <source>
        <tissue evidence="3">Leaf</tissue>
    </source>
</reference>
<dbReference type="Proteomes" id="UP000811246">
    <property type="component" value="Chromosome 1"/>
</dbReference>
<dbReference type="PANTHER" id="PTHR47867:SF1">
    <property type="entry name" value="ADENINE NUCLEOTIDE ALPHA HYDROLASES-LIKE SUPERFAMILY PROTEIN"/>
    <property type="match status" value="1"/>
</dbReference>
<evidence type="ECO:0000259" key="1">
    <source>
        <dbReference type="Pfam" id="PF00582"/>
    </source>
</evidence>
<reference evidence="2" key="1">
    <citation type="submission" date="2020-12" db="EMBL/GenBank/DDBJ databases">
        <title>WGS assembly of Carya illinoinensis cv. Pawnee.</title>
        <authorList>
            <person name="Platts A."/>
            <person name="Shu S."/>
            <person name="Wright S."/>
            <person name="Barry K."/>
            <person name="Edger P."/>
            <person name="Pires J.C."/>
            <person name="Schmutz J."/>
        </authorList>
    </citation>
    <scope>NUCLEOTIDE SEQUENCE</scope>
    <source>
        <tissue evidence="2">Leaf</tissue>
    </source>
</reference>
<keyword evidence="4" id="KW-1185">Reference proteome</keyword>
<dbReference type="InterPro" id="IPR006016">
    <property type="entry name" value="UspA"/>
</dbReference>
<dbReference type="OrthoDB" id="786029at2759"/>
<name>A0A8T1RNT5_CARIL</name>
<feature type="domain" description="UspA" evidence="1">
    <location>
        <begin position="9"/>
        <end position="168"/>
    </location>
</feature>
<dbReference type="PANTHER" id="PTHR47867">
    <property type="entry name" value="ADENINE NUCLEOTIDE ALPHA HYDROLASES-LIKE SUPERFAMILY PROTEIN"/>
    <property type="match status" value="1"/>
</dbReference>
<dbReference type="EMBL" id="CM031825">
    <property type="protein sequence ID" value="KAG6732414.1"/>
    <property type="molecule type" value="Genomic_DNA"/>
</dbReference>
<dbReference type="InterPro" id="IPR014729">
    <property type="entry name" value="Rossmann-like_a/b/a_fold"/>
</dbReference>
<proteinExistence type="predicted"/>
<comment type="caution">
    <text evidence="2">The sequence shown here is derived from an EMBL/GenBank/DDBJ whole genome shotgun (WGS) entry which is preliminary data.</text>
</comment>
<sequence length="193" mass="21253">MQGGTPTTRKVMVIAEPTRESAIALQYTLSHAIFEQDELILLHVGKYPSSRRNTFSTFMRRPKVGSSSAIACSDVGGGNVDFLEEMKHACKVAQPKLLVSVKRVEMEGKDKAGVILFLSKMLNIDLIFIGQRRSLSSSILGCRRPGGSMRGVEDTAEYLIENSNCNCVGVQKKGQNAGYLLNTKTHKNFWLLA</sequence>
<evidence type="ECO:0000313" key="2">
    <source>
        <dbReference type="EMBL" id="KAG6668524.1"/>
    </source>
</evidence>
<accession>A0A8T1RNT5</accession>
<dbReference type="EMBL" id="CM031809">
    <property type="protein sequence ID" value="KAG6668524.1"/>
    <property type="molecule type" value="Genomic_DNA"/>
</dbReference>
<evidence type="ECO:0000313" key="3">
    <source>
        <dbReference type="EMBL" id="KAG6732414.1"/>
    </source>
</evidence>
<dbReference type="AlphaFoldDB" id="A0A8T1RNT5"/>
<dbReference type="Pfam" id="PF00582">
    <property type="entry name" value="Usp"/>
    <property type="match status" value="1"/>
</dbReference>
<dbReference type="Gene3D" id="3.40.50.620">
    <property type="entry name" value="HUPs"/>
    <property type="match status" value="1"/>
</dbReference>
<dbReference type="SUPFAM" id="SSF52402">
    <property type="entry name" value="Adenine nucleotide alpha hydrolases-like"/>
    <property type="match status" value="1"/>
</dbReference>
<evidence type="ECO:0000313" key="4">
    <source>
        <dbReference type="Proteomes" id="UP000811609"/>
    </source>
</evidence>
<protein>
    <recommendedName>
        <fullName evidence="1">UspA domain-containing protein</fullName>
    </recommendedName>
</protein>
<organism evidence="2 4">
    <name type="scientific">Carya illinoinensis</name>
    <name type="common">Pecan</name>
    <dbReference type="NCBI Taxonomy" id="32201"/>
    <lineage>
        <taxon>Eukaryota</taxon>
        <taxon>Viridiplantae</taxon>
        <taxon>Streptophyta</taxon>
        <taxon>Embryophyta</taxon>
        <taxon>Tracheophyta</taxon>
        <taxon>Spermatophyta</taxon>
        <taxon>Magnoliopsida</taxon>
        <taxon>eudicotyledons</taxon>
        <taxon>Gunneridae</taxon>
        <taxon>Pentapetalae</taxon>
        <taxon>rosids</taxon>
        <taxon>fabids</taxon>
        <taxon>Fagales</taxon>
        <taxon>Juglandaceae</taxon>
        <taxon>Carya</taxon>
    </lineage>
</organism>
<gene>
    <name evidence="2" type="ORF">CIPAW_01G176800</name>
    <name evidence="3" type="ORF">I3842_01G176300</name>
</gene>
<dbReference type="Proteomes" id="UP000811609">
    <property type="component" value="Chromosome 1"/>
</dbReference>